<organism evidence="2 3">
    <name type="scientific">Desulfatibacillum alkenivorans DSM 16219</name>
    <dbReference type="NCBI Taxonomy" id="1121393"/>
    <lineage>
        <taxon>Bacteria</taxon>
        <taxon>Pseudomonadati</taxon>
        <taxon>Thermodesulfobacteriota</taxon>
        <taxon>Desulfobacteria</taxon>
        <taxon>Desulfobacterales</taxon>
        <taxon>Desulfatibacillaceae</taxon>
        <taxon>Desulfatibacillum</taxon>
    </lineage>
</organism>
<name>A0A1M7A6F3_9BACT</name>
<keyword evidence="1" id="KW-1133">Transmembrane helix</keyword>
<feature type="transmembrane region" description="Helical" evidence="1">
    <location>
        <begin position="222"/>
        <end position="241"/>
    </location>
</feature>
<protein>
    <submittedName>
        <fullName evidence="2">Uncharacterized protein</fullName>
    </submittedName>
</protein>
<keyword evidence="1" id="KW-0812">Transmembrane</keyword>
<evidence type="ECO:0000313" key="3">
    <source>
        <dbReference type="Proteomes" id="UP000183994"/>
    </source>
</evidence>
<gene>
    <name evidence="2" type="ORF">SAMN02745216_05105</name>
</gene>
<dbReference type="AlphaFoldDB" id="A0A1M7A6F3"/>
<reference evidence="3" key="1">
    <citation type="submission" date="2016-11" db="EMBL/GenBank/DDBJ databases">
        <authorList>
            <person name="Varghese N."/>
            <person name="Submissions S."/>
        </authorList>
    </citation>
    <scope>NUCLEOTIDE SEQUENCE [LARGE SCALE GENOMIC DNA]</scope>
    <source>
        <strain evidence="3">DSM 16219</strain>
    </source>
</reference>
<keyword evidence="1" id="KW-0472">Membrane</keyword>
<dbReference type="RefSeq" id="WP_073479073.1">
    <property type="nucleotide sequence ID" value="NZ_FQZU01000064.1"/>
</dbReference>
<feature type="transmembrane region" description="Helical" evidence="1">
    <location>
        <begin position="170"/>
        <end position="187"/>
    </location>
</feature>
<feature type="transmembrane region" description="Helical" evidence="1">
    <location>
        <begin position="54"/>
        <end position="72"/>
    </location>
</feature>
<dbReference type="Proteomes" id="UP000183994">
    <property type="component" value="Unassembled WGS sequence"/>
</dbReference>
<evidence type="ECO:0000256" key="1">
    <source>
        <dbReference type="SAM" id="Phobius"/>
    </source>
</evidence>
<accession>A0A1M7A6F3</accession>
<evidence type="ECO:0000313" key="2">
    <source>
        <dbReference type="EMBL" id="SHL38310.1"/>
    </source>
</evidence>
<feature type="transmembrane region" description="Helical" evidence="1">
    <location>
        <begin position="127"/>
        <end position="149"/>
    </location>
</feature>
<keyword evidence="3" id="KW-1185">Reference proteome</keyword>
<proteinExistence type="predicted"/>
<sequence length="306" mass="33740">MLHLFTSLYEKMFLPAVLAVFVLPLNAAKAASQGPAGDALQTVFRDGAPGFNSFSGLYLQMTLAIVALSVVLKVFRTIQERRNNEPLEGMLHVANWATILLLSSLELFYALAMGKDAAWFCNPYKAGWLWFIPGFVIFAWVVYNQLMCLANILADLQHHSRAEFSWKPGLYSWAGGLVCLVICQFFYQPGMPAVMGLILLAQLVQAGVIFKNAAFAGGLAQAVIFILVYLIGTFAMAFLLIHFSAMLVFAAVAAIVFMVLGSGDGSYSTQKRERPKEKCPYCGASKNMDGTYNCTCLYVRRKAFKD</sequence>
<feature type="transmembrane region" description="Helical" evidence="1">
    <location>
        <begin position="193"/>
        <end position="210"/>
    </location>
</feature>
<dbReference type="STRING" id="1121393.SAMN02745216_05105"/>
<feature type="transmembrane region" description="Helical" evidence="1">
    <location>
        <begin position="93"/>
        <end position="112"/>
    </location>
</feature>
<dbReference type="EMBL" id="FQZU01000064">
    <property type="protein sequence ID" value="SHL38310.1"/>
    <property type="molecule type" value="Genomic_DNA"/>
</dbReference>
<feature type="transmembrane region" description="Helical" evidence="1">
    <location>
        <begin position="247"/>
        <end position="267"/>
    </location>
</feature>